<gene>
    <name evidence="2" type="ORF">CEPIT_LOCUS20162</name>
</gene>
<proteinExistence type="predicted"/>
<sequence>MAPATGSFLLEISVRCIYKSLTSDITNSTPDGIIIPKRKNIVAGSPSKCSEQRSPSAEHTIDQTSPPRRKSQAQSMEPATKQERRPNHCTRTDIAATETFSFSSHSKRNLELAPAAGRTSDFRWWHVFCSSLFLQNTKSMTNKTINIKEAYLLPFLALRNCSMILPLFIIEYESGSPTERKNSTGSVLVFKSKLYRGIGPPCARCADP</sequence>
<accession>A0AAV0E1Y1</accession>
<feature type="compositionally biased region" description="Polar residues" evidence="1">
    <location>
        <begin position="47"/>
        <end position="77"/>
    </location>
</feature>
<name>A0AAV0E1Y1_9ASTE</name>
<keyword evidence="3" id="KW-1185">Reference proteome</keyword>
<reference evidence="2" key="1">
    <citation type="submission" date="2022-07" db="EMBL/GenBank/DDBJ databases">
        <authorList>
            <person name="Macas J."/>
            <person name="Novak P."/>
            <person name="Neumann P."/>
        </authorList>
    </citation>
    <scope>NUCLEOTIDE SEQUENCE</scope>
</reference>
<evidence type="ECO:0000256" key="1">
    <source>
        <dbReference type="SAM" id="MobiDB-lite"/>
    </source>
</evidence>
<feature type="region of interest" description="Disordered" evidence="1">
    <location>
        <begin position="44"/>
        <end position="88"/>
    </location>
</feature>
<dbReference type="Proteomes" id="UP001152523">
    <property type="component" value="Unassembled WGS sequence"/>
</dbReference>
<evidence type="ECO:0000313" key="3">
    <source>
        <dbReference type="Proteomes" id="UP001152523"/>
    </source>
</evidence>
<organism evidence="2 3">
    <name type="scientific">Cuscuta epithymum</name>
    <dbReference type="NCBI Taxonomy" id="186058"/>
    <lineage>
        <taxon>Eukaryota</taxon>
        <taxon>Viridiplantae</taxon>
        <taxon>Streptophyta</taxon>
        <taxon>Embryophyta</taxon>
        <taxon>Tracheophyta</taxon>
        <taxon>Spermatophyta</taxon>
        <taxon>Magnoliopsida</taxon>
        <taxon>eudicotyledons</taxon>
        <taxon>Gunneridae</taxon>
        <taxon>Pentapetalae</taxon>
        <taxon>asterids</taxon>
        <taxon>lamiids</taxon>
        <taxon>Solanales</taxon>
        <taxon>Convolvulaceae</taxon>
        <taxon>Cuscuteae</taxon>
        <taxon>Cuscuta</taxon>
        <taxon>Cuscuta subgen. Cuscuta</taxon>
    </lineage>
</organism>
<comment type="caution">
    <text evidence="2">The sequence shown here is derived from an EMBL/GenBank/DDBJ whole genome shotgun (WGS) entry which is preliminary data.</text>
</comment>
<protein>
    <submittedName>
        <fullName evidence="2">Uncharacterized protein</fullName>
    </submittedName>
</protein>
<evidence type="ECO:0000313" key="2">
    <source>
        <dbReference type="EMBL" id="CAH9113105.1"/>
    </source>
</evidence>
<dbReference type="AlphaFoldDB" id="A0AAV0E1Y1"/>
<dbReference type="EMBL" id="CAMAPF010000204">
    <property type="protein sequence ID" value="CAH9113105.1"/>
    <property type="molecule type" value="Genomic_DNA"/>
</dbReference>